<accession>R9A573</accession>
<dbReference type="EMBL" id="AOGZ02000014">
    <property type="protein sequence ID" value="EOQ97174.1"/>
    <property type="molecule type" value="Genomic_DNA"/>
</dbReference>
<organism evidence="1 2">
    <name type="scientific">Leptospira wolbachii serovar Codice str. CDC</name>
    <dbReference type="NCBI Taxonomy" id="1218599"/>
    <lineage>
        <taxon>Bacteria</taxon>
        <taxon>Pseudomonadati</taxon>
        <taxon>Spirochaetota</taxon>
        <taxon>Spirochaetia</taxon>
        <taxon>Leptospirales</taxon>
        <taxon>Leptospiraceae</taxon>
        <taxon>Leptospira</taxon>
    </lineage>
</organism>
<proteinExistence type="predicted"/>
<keyword evidence="2" id="KW-1185">Reference proteome</keyword>
<dbReference type="Proteomes" id="UP000013984">
    <property type="component" value="Unassembled WGS sequence"/>
</dbReference>
<name>R9A573_9LEPT</name>
<reference evidence="1" key="1">
    <citation type="submission" date="2013-04" db="EMBL/GenBank/DDBJ databases">
        <authorList>
            <person name="Harkins D.M."/>
            <person name="Durkin A.S."/>
            <person name="Brinkac L.M."/>
            <person name="Haft D.H."/>
            <person name="Selengut J.D."/>
            <person name="Sanka R."/>
            <person name="DePew J."/>
            <person name="Purushe J."/>
            <person name="Galloway R.L."/>
            <person name="Vinetz J.M."/>
            <person name="Sutton G.G."/>
            <person name="Nierman W.C."/>
            <person name="Fouts D.E."/>
        </authorList>
    </citation>
    <scope>NUCLEOTIDE SEQUENCE [LARGE SCALE GENOMIC DNA]</scope>
    <source>
        <strain evidence="1">CDC</strain>
    </source>
</reference>
<dbReference type="AlphaFoldDB" id="R9A573"/>
<gene>
    <name evidence="1" type="ORF">LEP1GSC195_3787</name>
</gene>
<comment type="caution">
    <text evidence="1">The sequence shown here is derived from an EMBL/GenBank/DDBJ whole genome shotgun (WGS) entry which is preliminary data.</text>
</comment>
<protein>
    <submittedName>
        <fullName evidence="1">Uncharacterized protein</fullName>
    </submittedName>
</protein>
<evidence type="ECO:0000313" key="2">
    <source>
        <dbReference type="Proteomes" id="UP000013984"/>
    </source>
</evidence>
<evidence type="ECO:0000313" key="1">
    <source>
        <dbReference type="EMBL" id="EOQ97174.1"/>
    </source>
</evidence>
<sequence>MSWKKNPRHLYYRILVRLARNFFTKTRGKGVEIITSSSDSPSTLL</sequence>